<name>C3N4N9_SACI3</name>
<organism evidence="2 3">
    <name type="scientific">Saccharolobus islandicus (strain M.16.27)</name>
    <name type="common">Sulfolobus islandicus</name>
    <dbReference type="NCBI Taxonomy" id="427318"/>
    <lineage>
        <taxon>Archaea</taxon>
        <taxon>Thermoproteota</taxon>
        <taxon>Thermoprotei</taxon>
        <taxon>Sulfolobales</taxon>
        <taxon>Sulfolobaceae</taxon>
        <taxon>Saccharolobus</taxon>
    </lineage>
</organism>
<keyword evidence="2" id="KW-0808">Transferase</keyword>
<sequence length="328" mass="37853">MHNSKIAIVTPTLGNLNNLYLLVKNLSNINNEIKLKWYIILKQIYSDKRQVANLIEKNSDIEYEIHIQSEGGFAQALAEGLSVAKESIIFQNDDDVIIPKKSIKNVIDILEKNPQIGLVTGKVNNKSPLTLKHILLYALNSFLRNTKIFNDYLITINDIGLFSINFDKIHTILFGNKNYYTLSPIGSSMALRKIYIEKFKIPEITKRSINNETFIALVYKKLNFDILYYPNFNVITNTNYIGSLSRPKNKGLNVLEIYLLPIYVYESGYDIKLKELIKLKEYLQQLPNITPYKEYIIKGLELSINYLTGNLTMKRIYDIVDKLSCEYS</sequence>
<dbReference type="Pfam" id="PF00535">
    <property type="entry name" value="Glycos_transf_2"/>
    <property type="match status" value="1"/>
</dbReference>
<reference evidence="2 3" key="1">
    <citation type="journal article" date="2009" name="Proc. Natl. Acad. Sci. U.S.A.">
        <title>Biogeography of the Sulfolobus islandicus pan-genome.</title>
        <authorList>
            <person name="Reno M.L."/>
            <person name="Held N.L."/>
            <person name="Fields C.J."/>
            <person name="Burke P.V."/>
            <person name="Whitaker R.J."/>
        </authorList>
    </citation>
    <scope>NUCLEOTIDE SEQUENCE [LARGE SCALE GENOMIC DNA]</scope>
    <source>
        <strain evidence="2 3">M.16.27</strain>
    </source>
</reference>
<dbReference type="KEGG" id="sim:M1627_1056"/>
<dbReference type="InterPro" id="IPR001173">
    <property type="entry name" value="Glyco_trans_2-like"/>
</dbReference>
<dbReference type="EMBL" id="CP001401">
    <property type="protein sequence ID" value="ACP54964.1"/>
    <property type="molecule type" value="Genomic_DNA"/>
</dbReference>
<protein>
    <submittedName>
        <fullName evidence="2">Glycosyl transferase family 2</fullName>
    </submittedName>
</protein>
<dbReference type="SUPFAM" id="SSF53448">
    <property type="entry name" value="Nucleotide-diphospho-sugar transferases"/>
    <property type="match status" value="1"/>
</dbReference>
<dbReference type="Proteomes" id="UP000002307">
    <property type="component" value="Chromosome"/>
</dbReference>
<dbReference type="GeneID" id="7812422"/>
<dbReference type="Gene3D" id="3.90.550.10">
    <property type="entry name" value="Spore Coat Polysaccharide Biosynthesis Protein SpsA, Chain A"/>
    <property type="match status" value="1"/>
</dbReference>
<accession>C3N4N9</accession>
<gene>
    <name evidence="2" type="ordered locus">M1627_1056</name>
</gene>
<evidence type="ECO:0000313" key="2">
    <source>
        <dbReference type="EMBL" id="ACP54964.1"/>
    </source>
</evidence>
<feature type="domain" description="Glycosyltransferase 2-like" evidence="1">
    <location>
        <begin position="50"/>
        <end position="151"/>
    </location>
</feature>
<evidence type="ECO:0000259" key="1">
    <source>
        <dbReference type="Pfam" id="PF00535"/>
    </source>
</evidence>
<dbReference type="AlphaFoldDB" id="C3N4N9"/>
<dbReference type="GO" id="GO:0016740">
    <property type="term" value="F:transferase activity"/>
    <property type="evidence" value="ECO:0007669"/>
    <property type="project" value="UniProtKB-KW"/>
</dbReference>
<dbReference type="InterPro" id="IPR029044">
    <property type="entry name" value="Nucleotide-diphossugar_trans"/>
</dbReference>
<dbReference type="RefSeq" id="WP_012718729.1">
    <property type="nucleotide sequence ID" value="NC_012632.1"/>
</dbReference>
<proteinExistence type="predicted"/>
<dbReference type="HOGENOM" id="CLU_846273_0_0_2"/>
<evidence type="ECO:0000313" key="3">
    <source>
        <dbReference type="Proteomes" id="UP000002307"/>
    </source>
</evidence>